<dbReference type="PANTHER" id="PTHR43847">
    <property type="entry name" value="BLL3993 PROTEIN"/>
    <property type="match status" value="1"/>
</dbReference>
<feature type="transmembrane region" description="Helical" evidence="5">
    <location>
        <begin position="21"/>
        <end position="42"/>
    </location>
</feature>
<evidence type="ECO:0000313" key="6">
    <source>
        <dbReference type="EMBL" id="TKJ44222.1"/>
    </source>
</evidence>
<dbReference type="GO" id="GO:0016020">
    <property type="term" value="C:membrane"/>
    <property type="evidence" value="ECO:0007669"/>
    <property type="project" value="UniProtKB-SubCell"/>
</dbReference>
<evidence type="ECO:0000256" key="5">
    <source>
        <dbReference type="SAM" id="Phobius"/>
    </source>
</evidence>
<dbReference type="InterPro" id="IPR007269">
    <property type="entry name" value="ICMT_MeTrfase"/>
</dbReference>
<dbReference type="EMBL" id="NJBO01000001">
    <property type="protein sequence ID" value="TKJ44222.1"/>
    <property type="molecule type" value="Genomic_DNA"/>
</dbReference>
<keyword evidence="4 5" id="KW-0472">Membrane</keyword>
<accession>A0A532VAQ6</accession>
<sequence length="239" mass="26581">MNKRSEIQARPRVTARGVIGALMSLRAAIIGGVCFFLAAWKLNIVRGWIYFGMALVGALAGAIIMITCTPGLAHERAKAKEGTKTWDKILLLIYFILGLIVMPVVAGLDVGKFCWTLLPAYFVVIGIAVYVFAFALTLWAMLSNPFFESTVRIQKDRDQKVISTGPYRFVRHPGYVGMLIGSLHLPFVIGSIYALIPAGVMIILAITRTYLEDKTLQEELNGYKEYAAKVKYRLFPGIW</sequence>
<evidence type="ECO:0000256" key="3">
    <source>
        <dbReference type="ARBA" id="ARBA00022989"/>
    </source>
</evidence>
<evidence type="ECO:0000256" key="1">
    <source>
        <dbReference type="ARBA" id="ARBA00004141"/>
    </source>
</evidence>
<keyword evidence="6" id="KW-0808">Transferase</keyword>
<dbReference type="Proteomes" id="UP000317778">
    <property type="component" value="Unassembled WGS sequence"/>
</dbReference>
<evidence type="ECO:0000313" key="7">
    <source>
        <dbReference type="Proteomes" id="UP000317778"/>
    </source>
</evidence>
<keyword evidence="3 5" id="KW-1133">Transmembrane helix</keyword>
<name>A0A532VAQ6_UNCT6</name>
<dbReference type="GO" id="GO:0004671">
    <property type="term" value="F:protein C-terminal S-isoprenylcysteine carboxyl O-methyltransferase activity"/>
    <property type="evidence" value="ECO:0007669"/>
    <property type="project" value="InterPro"/>
</dbReference>
<feature type="transmembrane region" description="Helical" evidence="5">
    <location>
        <begin position="120"/>
        <end position="142"/>
    </location>
</feature>
<dbReference type="Gene3D" id="1.20.120.1630">
    <property type="match status" value="1"/>
</dbReference>
<keyword evidence="6" id="KW-0489">Methyltransferase</keyword>
<dbReference type="InterPro" id="IPR052527">
    <property type="entry name" value="Metal_cation-efflux_comp"/>
</dbReference>
<keyword evidence="2 5" id="KW-0812">Transmembrane</keyword>
<dbReference type="Pfam" id="PF04140">
    <property type="entry name" value="ICMT"/>
    <property type="match status" value="1"/>
</dbReference>
<feature type="transmembrane region" description="Helical" evidence="5">
    <location>
        <begin position="185"/>
        <end position="206"/>
    </location>
</feature>
<dbReference type="AlphaFoldDB" id="A0A532VAQ6"/>
<comment type="subcellular location">
    <subcellularLocation>
        <location evidence="1">Membrane</location>
        <topology evidence="1">Multi-pass membrane protein</topology>
    </subcellularLocation>
</comment>
<feature type="transmembrane region" description="Helical" evidence="5">
    <location>
        <begin position="48"/>
        <end position="68"/>
    </location>
</feature>
<feature type="transmembrane region" description="Helical" evidence="5">
    <location>
        <begin position="89"/>
        <end position="108"/>
    </location>
</feature>
<dbReference type="GO" id="GO:0032259">
    <property type="term" value="P:methylation"/>
    <property type="evidence" value="ECO:0007669"/>
    <property type="project" value="UniProtKB-KW"/>
</dbReference>
<reference evidence="6 7" key="1">
    <citation type="submission" date="2017-06" db="EMBL/GenBank/DDBJ databases">
        <title>Novel microbial phyla capable of carbon fixation and sulfur reduction in deep-sea sediments.</title>
        <authorList>
            <person name="Huang J."/>
            <person name="Baker B."/>
            <person name="Wang Y."/>
        </authorList>
    </citation>
    <scope>NUCLEOTIDE SEQUENCE [LARGE SCALE GENOMIC DNA]</scope>
    <source>
        <strain evidence="6">B3_TA06</strain>
    </source>
</reference>
<proteinExistence type="predicted"/>
<dbReference type="PANTHER" id="PTHR43847:SF1">
    <property type="entry name" value="BLL3993 PROTEIN"/>
    <property type="match status" value="1"/>
</dbReference>
<comment type="caution">
    <text evidence="6">The sequence shown here is derived from an EMBL/GenBank/DDBJ whole genome shotgun (WGS) entry which is preliminary data.</text>
</comment>
<organism evidence="6 7">
    <name type="scientific">candidate division TA06 bacterium B3_TA06</name>
    <dbReference type="NCBI Taxonomy" id="2012487"/>
    <lineage>
        <taxon>Bacteria</taxon>
        <taxon>Bacteria division TA06</taxon>
    </lineage>
</organism>
<gene>
    <name evidence="6" type="ORF">CEE36_00320</name>
</gene>
<protein>
    <submittedName>
        <fullName evidence="6">Isoprenylcysteine carboxyl methyltransferase</fullName>
    </submittedName>
</protein>
<evidence type="ECO:0000256" key="2">
    <source>
        <dbReference type="ARBA" id="ARBA00022692"/>
    </source>
</evidence>
<evidence type="ECO:0000256" key="4">
    <source>
        <dbReference type="ARBA" id="ARBA00023136"/>
    </source>
</evidence>